<organism evidence="3 4">
    <name type="scientific">Roseateles asaccharophilus</name>
    <dbReference type="NCBI Taxonomy" id="582607"/>
    <lineage>
        <taxon>Bacteria</taxon>
        <taxon>Pseudomonadati</taxon>
        <taxon>Pseudomonadota</taxon>
        <taxon>Betaproteobacteria</taxon>
        <taxon>Burkholderiales</taxon>
        <taxon>Sphaerotilaceae</taxon>
        <taxon>Roseateles</taxon>
    </lineage>
</organism>
<accession>A0A4R6N7J1</accession>
<dbReference type="Gene3D" id="3.30.9.10">
    <property type="entry name" value="D-Amino Acid Oxidase, subunit A, domain 2"/>
    <property type="match status" value="1"/>
</dbReference>
<sequence length="392" mass="42260">MRGQPAATGASVLILGGGAIGSAVAAQLAALRPDLHLQVLERDPGYQLASSSRSAASIRQQFSTPLNIALSLHGLAVLRELGPEAALVERGYLYLANSEAGAQGLAELHRLQTQAGAEIELLAPAALRQRWPWLATDDLQLGAWGRRGEGWFDGWGLLQHYRRQALARGVRYLADEALALERDAQGALMGVRCRSGTRLQADLYVLACGAWSGALAASAGLQVPVEAKRRSVYAFHTPEAARDCPLVIDPSGLWFRPEGEGQFICGGPPLDPADPSNLPLDPEPDLFEERLWPALAARVPGFEQLRQQRAWAGYYEMNSFDHNGLIGPLEDQGCANLLLACGFSGHGLQHAPGVGRGLAEWIAHGEYRSLDLSPLSPRRLALGQPYLERNVI</sequence>
<dbReference type="InterPro" id="IPR006076">
    <property type="entry name" value="FAD-dep_OxRdtase"/>
</dbReference>
<comment type="caution">
    <text evidence="3">The sequence shown here is derived from an EMBL/GenBank/DDBJ whole genome shotgun (WGS) entry which is preliminary data.</text>
</comment>
<reference evidence="3 4" key="1">
    <citation type="submission" date="2019-03" db="EMBL/GenBank/DDBJ databases">
        <title>Genomic Encyclopedia of Type Strains, Phase IV (KMG-IV): sequencing the most valuable type-strain genomes for metagenomic binning, comparative biology and taxonomic classification.</title>
        <authorList>
            <person name="Goeker M."/>
        </authorList>
    </citation>
    <scope>NUCLEOTIDE SEQUENCE [LARGE SCALE GENOMIC DNA]</scope>
    <source>
        <strain evidence="3 4">DSM 25082</strain>
    </source>
</reference>
<dbReference type="SUPFAM" id="SSF51905">
    <property type="entry name" value="FAD/NAD(P)-binding domain"/>
    <property type="match status" value="1"/>
</dbReference>
<gene>
    <name evidence="3" type="ORF">DFR39_103315</name>
</gene>
<keyword evidence="1" id="KW-0560">Oxidoreductase</keyword>
<evidence type="ECO:0000259" key="2">
    <source>
        <dbReference type="Pfam" id="PF01266"/>
    </source>
</evidence>
<dbReference type="Gene3D" id="3.50.50.60">
    <property type="entry name" value="FAD/NAD(P)-binding domain"/>
    <property type="match status" value="1"/>
</dbReference>
<evidence type="ECO:0000313" key="4">
    <source>
        <dbReference type="Proteomes" id="UP000295357"/>
    </source>
</evidence>
<evidence type="ECO:0000313" key="3">
    <source>
        <dbReference type="EMBL" id="TDP11388.1"/>
    </source>
</evidence>
<dbReference type="GO" id="GO:0016491">
    <property type="term" value="F:oxidoreductase activity"/>
    <property type="evidence" value="ECO:0007669"/>
    <property type="project" value="UniProtKB-KW"/>
</dbReference>
<dbReference type="AlphaFoldDB" id="A0A4R6N7J1"/>
<evidence type="ECO:0000256" key="1">
    <source>
        <dbReference type="ARBA" id="ARBA00023002"/>
    </source>
</evidence>
<name>A0A4R6N7J1_9BURK</name>
<protein>
    <submittedName>
        <fullName evidence="3">Glycine/D-amino acid oxidase-like deaminating enzyme</fullName>
    </submittedName>
</protein>
<dbReference type="PANTHER" id="PTHR13847:SF287">
    <property type="entry name" value="FAD-DEPENDENT OXIDOREDUCTASE DOMAIN-CONTAINING PROTEIN 1"/>
    <property type="match status" value="1"/>
</dbReference>
<dbReference type="PANTHER" id="PTHR13847">
    <property type="entry name" value="SARCOSINE DEHYDROGENASE-RELATED"/>
    <property type="match status" value="1"/>
</dbReference>
<dbReference type="Proteomes" id="UP000295357">
    <property type="component" value="Unassembled WGS sequence"/>
</dbReference>
<dbReference type="OrthoDB" id="8713780at2"/>
<feature type="domain" description="FAD dependent oxidoreductase" evidence="2">
    <location>
        <begin position="12"/>
        <end position="361"/>
    </location>
</feature>
<dbReference type="EMBL" id="SNXE01000003">
    <property type="protein sequence ID" value="TDP11388.1"/>
    <property type="molecule type" value="Genomic_DNA"/>
</dbReference>
<dbReference type="Pfam" id="PF01266">
    <property type="entry name" value="DAO"/>
    <property type="match status" value="1"/>
</dbReference>
<dbReference type="InterPro" id="IPR036188">
    <property type="entry name" value="FAD/NAD-bd_sf"/>
</dbReference>
<proteinExistence type="predicted"/>
<keyword evidence="4" id="KW-1185">Reference proteome</keyword>
<dbReference type="GO" id="GO:0032981">
    <property type="term" value="P:mitochondrial respiratory chain complex I assembly"/>
    <property type="evidence" value="ECO:0007669"/>
    <property type="project" value="TreeGrafter"/>
</dbReference>
<dbReference type="RefSeq" id="WP_133603286.1">
    <property type="nucleotide sequence ID" value="NZ_JAUFPJ010000006.1"/>
</dbReference>
<dbReference type="GO" id="GO:0005737">
    <property type="term" value="C:cytoplasm"/>
    <property type="evidence" value="ECO:0007669"/>
    <property type="project" value="TreeGrafter"/>
</dbReference>